<organism evidence="7 8">
    <name type="scientific">Eikenella halliae</name>
    <dbReference type="NCBI Taxonomy" id="1795832"/>
    <lineage>
        <taxon>Bacteria</taxon>
        <taxon>Pseudomonadati</taxon>
        <taxon>Pseudomonadota</taxon>
        <taxon>Betaproteobacteria</taxon>
        <taxon>Neisseriales</taxon>
        <taxon>Neisseriaceae</taxon>
        <taxon>Eikenella</taxon>
    </lineage>
</organism>
<protein>
    <submittedName>
        <fullName evidence="7">Tellurium resistance protein TerC</fullName>
    </submittedName>
</protein>
<feature type="transmembrane region" description="Helical" evidence="6">
    <location>
        <begin position="81"/>
        <end position="99"/>
    </location>
</feature>
<dbReference type="NCBIfam" id="TIGR03718">
    <property type="entry name" value="R_switched_Alx"/>
    <property type="match status" value="1"/>
</dbReference>
<dbReference type="InterPro" id="IPR005496">
    <property type="entry name" value="Integral_membrane_TerC"/>
</dbReference>
<dbReference type="RefSeq" id="WP_064088923.1">
    <property type="nucleotide sequence ID" value="NZ_LXSQ01000006.1"/>
</dbReference>
<feature type="transmembrane region" description="Helical" evidence="6">
    <location>
        <begin position="12"/>
        <end position="29"/>
    </location>
</feature>
<keyword evidence="4 6" id="KW-1133">Transmembrane helix</keyword>
<evidence type="ECO:0000256" key="2">
    <source>
        <dbReference type="ARBA" id="ARBA00007511"/>
    </source>
</evidence>
<feature type="transmembrane region" description="Helical" evidence="6">
    <location>
        <begin position="41"/>
        <end position="61"/>
    </location>
</feature>
<accession>A0A1B6W198</accession>
<keyword evidence="5 6" id="KW-0472">Membrane</keyword>
<evidence type="ECO:0000313" key="8">
    <source>
        <dbReference type="Proteomes" id="UP000077726"/>
    </source>
</evidence>
<feature type="transmembrane region" description="Helical" evidence="6">
    <location>
        <begin position="264"/>
        <end position="284"/>
    </location>
</feature>
<evidence type="ECO:0000313" key="7">
    <source>
        <dbReference type="EMBL" id="OAM44293.1"/>
    </source>
</evidence>
<dbReference type="STRING" id="1795832.A7Q00_01720"/>
<feature type="transmembrane region" description="Helical" evidence="6">
    <location>
        <begin position="296"/>
        <end position="318"/>
    </location>
</feature>
<reference evidence="8" key="1">
    <citation type="submission" date="2016-05" db="EMBL/GenBank/DDBJ databases">
        <title>Draft genome of Corynebacterium afermentans subsp. afermentans LCDC 88199T.</title>
        <authorList>
            <person name="Bernier A.-M."/>
            <person name="Bernard K."/>
        </authorList>
    </citation>
    <scope>NUCLEOTIDE SEQUENCE [LARGE SCALE GENOMIC DNA]</scope>
    <source>
        <strain evidence="8">NML130454</strain>
    </source>
</reference>
<dbReference type="PANTHER" id="PTHR30238">
    <property type="entry name" value="MEMBRANE BOUND PREDICTED REDOX MODULATOR"/>
    <property type="match status" value="1"/>
</dbReference>
<comment type="similarity">
    <text evidence="2">Belongs to the TerC family.</text>
</comment>
<dbReference type="AlphaFoldDB" id="A0A1B6W198"/>
<evidence type="ECO:0000256" key="5">
    <source>
        <dbReference type="ARBA" id="ARBA00023136"/>
    </source>
</evidence>
<dbReference type="GO" id="GO:0016020">
    <property type="term" value="C:membrane"/>
    <property type="evidence" value="ECO:0007669"/>
    <property type="project" value="UniProtKB-SubCell"/>
</dbReference>
<dbReference type="Pfam" id="PF03741">
    <property type="entry name" value="TerC"/>
    <property type="match status" value="1"/>
</dbReference>
<gene>
    <name evidence="7" type="ORF">A7Q00_01720</name>
</gene>
<dbReference type="EMBL" id="LXSQ01000006">
    <property type="protein sequence ID" value="OAM44293.1"/>
    <property type="molecule type" value="Genomic_DNA"/>
</dbReference>
<feature type="transmembrane region" description="Helical" evidence="6">
    <location>
        <begin position="330"/>
        <end position="348"/>
    </location>
</feature>
<proteinExistence type="inferred from homology"/>
<feature type="transmembrane region" description="Helical" evidence="6">
    <location>
        <begin position="131"/>
        <end position="151"/>
    </location>
</feature>
<name>A0A1B6W198_9NEIS</name>
<feature type="transmembrane region" description="Helical" evidence="6">
    <location>
        <begin position="106"/>
        <end position="125"/>
    </location>
</feature>
<dbReference type="PANTHER" id="PTHR30238:SF0">
    <property type="entry name" value="THYLAKOID MEMBRANE PROTEIN TERC, CHLOROPLASTIC"/>
    <property type="match status" value="1"/>
</dbReference>
<dbReference type="Proteomes" id="UP000077726">
    <property type="component" value="Unassembled WGS sequence"/>
</dbReference>
<keyword evidence="8" id="KW-1185">Reference proteome</keyword>
<comment type="caution">
    <text evidence="7">The sequence shown here is derived from an EMBL/GenBank/DDBJ whole genome shotgun (WGS) entry which is preliminary data.</text>
</comment>
<evidence type="ECO:0000256" key="1">
    <source>
        <dbReference type="ARBA" id="ARBA00004141"/>
    </source>
</evidence>
<sequence>MTTHLGFPLETVAVFVVLSVGAIAIDLFAHRSDQPMSLKSAALWSVFWIAVSLAFGSYLWFHHGSETASLFITGYALEKVLSVDNLFVMMAIFAWFKVPEGYRHRVLYWGIIGAIVFRMVFVAIGTGLLALGPYVELVFALIVGWTAVMMLKAGDDEDENEDYSDHLAYRWVHRFFPVWPRLYGHNFFLHGHELTEACRQNPDVRLEPAGKDLKHPEQHHPQPVKKGALVATPLFLCLAVIEISDVMFAFDSVPAVIAVSKEPLIVYSAMMFAILGLRTMYFVLEALRGYLVHLEKAVVALLFFIAAKLALSASAHLFQHGYEISPNASLAVVLVVLALGVAASFVFPEKSKTEEPDKQP</sequence>
<comment type="subcellular location">
    <subcellularLocation>
        <location evidence="1">Membrane</location>
        <topology evidence="1">Multi-pass membrane protein</topology>
    </subcellularLocation>
</comment>
<feature type="transmembrane region" description="Helical" evidence="6">
    <location>
        <begin position="227"/>
        <end position="244"/>
    </location>
</feature>
<dbReference type="InterPro" id="IPR022369">
    <property type="entry name" value="Integral_membrane_TerC_rswitch"/>
</dbReference>
<evidence type="ECO:0000256" key="3">
    <source>
        <dbReference type="ARBA" id="ARBA00022692"/>
    </source>
</evidence>
<evidence type="ECO:0000256" key="6">
    <source>
        <dbReference type="SAM" id="Phobius"/>
    </source>
</evidence>
<keyword evidence="3 6" id="KW-0812">Transmembrane</keyword>
<evidence type="ECO:0000256" key="4">
    <source>
        <dbReference type="ARBA" id="ARBA00022989"/>
    </source>
</evidence>
<dbReference type="OrthoDB" id="9783692at2"/>